<accession>A0A7T0DZR8</accession>
<dbReference type="GO" id="GO:0009307">
    <property type="term" value="P:DNA restriction-modification system"/>
    <property type="evidence" value="ECO:0007669"/>
    <property type="project" value="InterPro"/>
</dbReference>
<evidence type="ECO:0000259" key="1">
    <source>
        <dbReference type="Pfam" id="PF04471"/>
    </source>
</evidence>
<dbReference type="EMBL" id="CP061801">
    <property type="protein sequence ID" value="QPK02505.1"/>
    <property type="molecule type" value="Genomic_DNA"/>
</dbReference>
<dbReference type="InterPro" id="IPR007560">
    <property type="entry name" value="Restrct_endonuc_IV_Mrr"/>
</dbReference>
<dbReference type="Pfam" id="PF04471">
    <property type="entry name" value="Mrr_cat"/>
    <property type="match status" value="1"/>
</dbReference>
<sequence>MAHSLQRLDDDPLREQIRGVNVYQHDSGQLPFGNIDASHFELLIADLFRHMQGTGVDWNWYDDVCRVNDGADNGVDVLLSLDQESRGIVQCKRYSSADVTMTLVRQELLALTLRGLIIDDLLPPEDHSTPFRYILAVSNNVAADVFSFFTKKNAVIKDLTNNQSKWETAARIVKSKYALLKNSSVFTGKTDAQLLAMVSDRLKAFKYTLFRQESLSPLVRRCDYVMNTYFAREQVCTVDEIHRLFQEYMPEQPELLASNYLAYRSVYTRYFNATMLYGKRLHSVLIHQRGHEALKTLDEMLTTHLPRQTGSQPSVIVFCADAFTLSDYATLNNLISSYPFPVVLQAGFGCVKGSDLNGLRESAINFPDGDTTLYPADADYQGGWCWIKEENSAPEVWLLLETTDRGSGTGHGRLSLRLSFADINLWCTLSGDFYPDTQNKHLLCEKVLVGMKDDRSGRGNLLLVSSAGPIQQNTVCRQVNLFNMLRRQSELGVVLCHAAGNPEISEALRHATGFFPLSTGDDRLFLCPKAQDFFLLRSSHIASVILTLTFDKTRNSFSLIDSFLYQRHAGQLLSLSKGIQMELDRMLSPLIPATMYPMTSAGLTALRQGILTGTIPYPENLVQYALNGTGSENNTEPDSLHYHRIALLRILKALSYLSGDVNISWQSDTSMTAHLSWEQAGGQKDGILGWDAQGMNYIQVQSRLLEWMRDGSWHPDLFVFALFEGHMPAGQNRVPLDLTRNDIVQPDEIPDSTVMPRISRRAWVVGLMDLVQNSMTSTTTADRTSFLKQIQGLKNG</sequence>
<evidence type="ECO:0000313" key="3">
    <source>
        <dbReference type="EMBL" id="QPK02505.1"/>
    </source>
</evidence>
<dbReference type="GO" id="GO:0003677">
    <property type="term" value="F:DNA binding"/>
    <property type="evidence" value="ECO:0007669"/>
    <property type="project" value="InterPro"/>
</dbReference>
<evidence type="ECO:0000259" key="2">
    <source>
        <dbReference type="Pfam" id="PF20395"/>
    </source>
</evidence>
<dbReference type="GO" id="GO:0004519">
    <property type="term" value="F:endonuclease activity"/>
    <property type="evidence" value="ECO:0007669"/>
    <property type="project" value="UniProtKB-KW"/>
</dbReference>
<organism evidence="3">
    <name type="scientific">Enterobacter mori</name>
    <dbReference type="NCBI Taxonomy" id="539813"/>
    <lineage>
        <taxon>Bacteria</taxon>
        <taxon>Pseudomonadati</taxon>
        <taxon>Pseudomonadota</taxon>
        <taxon>Gammaproteobacteria</taxon>
        <taxon>Enterobacterales</taxon>
        <taxon>Enterobacteriaceae</taxon>
        <taxon>Enterobacter</taxon>
    </lineage>
</organism>
<dbReference type="InterPro" id="IPR046870">
    <property type="entry name" value="ABC-3C_CTD3"/>
</dbReference>
<dbReference type="AlphaFoldDB" id="A0A7T0DZR8"/>
<feature type="domain" description="ABC-three component systems C-terminal" evidence="2">
    <location>
        <begin position="593"/>
        <end position="721"/>
    </location>
</feature>
<reference evidence="3" key="1">
    <citation type="submission" date="2020-09" db="EMBL/GenBank/DDBJ databases">
        <title>First Report of a novel Colistin-Resistant species of Enterobacter cloacae complex Producing MCR-5 isolated from hospital sewage water.</title>
        <authorList>
            <person name="Zhou K."/>
        </authorList>
    </citation>
    <scope>NUCLEOTIDE SEQUENCE [LARGE SCALE GENOMIC DNA]</scope>
    <source>
        <strain evidence="3">HSW1412</strain>
    </source>
</reference>
<proteinExistence type="predicted"/>
<keyword evidence="3" id="KW-0255">Endonuclease</keyword>
<keyword evidence="3" id="KW-0378">Hydrolase</keyword>
<keyword evidence="3" id="KW-0540">Nuclease</keyword>
<dbReference type="Pfam" id="PF20395">
    <property type="entry name" value="CTD3"/>
    <property type="match status" value="1"/>
</dbReference>
<protein>
    <submittedName>
        <fullName evidence="3">Restriction endonuclease</fullName>
    </submittedName>
</protein>
<name>A0A7T0DZR8_9ENTR</name>
<feature type="domain" description="Restriction endonuclease type IV Mrr" evidence="1">
    <location>
        <begin position="35"/>
        <end position="106"/>
    </location>
</feature>
<gene>
    <name evidence="3" type="ORF">IDM36_10530</name>
</gene>